<accession>A0AAE4NWP5</accession>
<protein>
    <submittedName>
        <fullName evidence="6">Oligosaccharide flippase family protein</fullName>
    </submittedName>
</protein>
<dbReference type="GO" id="GO:0016020">
    <property type="term" value="C:membrane"/>
    <property type="evidence" value="ECO:0007669"/>
    <property type="project" value="UniProtKB-SubCell"/>
</dbReference>
<evidence type="ECO:0000313" key="6">
    <source>
        <dbReference type="EMBL" id="MDV3104087.1"/>
    </source>
</evidence>
<comment type="subcellular location">
    <subcellularLocation>
        <location evidence="1">Membrane</location>
        <topology evidence="1">Multi-pass membrane protein</topology>
    </subcellularLocation>
</comment>
<evidence type="ECO:0000256" key="4">
    <source>
        <dbReference type="ARBA" id="ARBA00023136"/>
    </source>
</evidence>
<name>A0AAE4NWP5_9EURY</name>
<dbReference type="Pfam" id="PF01943">
    <property type="entry name" value="Polysacc_synt"/>
    <property type="match status" value="1"/>
</dbReference>
<evidence type="ECO:0000256" key="3">
    <source>
        <dbReference type="ARBA" id="ARBA00022989"/>
    </source>
</evidence>
<feature type="transmembrane region" description="Helical" evidence="5">
    <location>
        <begin position="123"/>
        <end position="144"/>
    </location>
</feature>
<evidence type="ECO:0000256" key="1">
    <source>
        <dbReference type="ARBA" id="ARBA00004141"/>
    </source>
</evidence>
<dbReference type="Proteomes" id="UP001245683">
    <property type="component" value="Unassembled WGS sequence"/>
</dbReference>
<dbReference type="RefSeq" id="WP_315341795.1">
    <property type="nucleotide sequence ID" value="NZ_JAVDZE010000002.1"/>
</dbReference>
<organism evidence="6 7">
    <name type="scientific">Thermococcus waiotapuensis</name>
    <dbReference type="NCBI Taxonomy" id="90909"/>
    <lineage>
        <taxon>Archaea</taxon>
        <taxon>Methanobacteriati</taxon>
        <taxon>Methanobacteriota</taxon>
        <taxon>Thermococci</taxon>
        <taxon>Thermococcales</taxon>
        <taxon>Thermococcaceae</taxon>
        <taxon>Thermococcus</taxon>
    </lineage>
</organism>
<evidence type="ECO:0000256" key="5">
    <source>
        <dbReference type="SAM" id="Phobius"/>
    </source>
</evidence>
<evidence type="ECO:0000256" key="2">
    <source>
        <dbReference type="ARBA" id="ARBA00022692"/>
    </source>
</evidence>
<dbReference type="InterPro" id="IPR002797">
    <property type="entry name" value="Polysacc_synth"/>
</dbReference>
<feature type="transmembrane region" description="Helical" evidence="5">
    <location>
        <begin position="52"/>
        <end position="78"/>
    </location>
</feature>
<comment type="caution">
    <text evidence="6">The sequence shown here is derived from an EMBL/GenBank/DDBJ whole genome shotgun (WGS) entry which is preliminary data.</text>
</comment>
<keyword evidence="7" id="KW-1185">Reference proteome</keyword>
<feature type="transmembrane region" description="Helical" evidence="5">
    <location>
        <begin position="90"/>
        <end position="111"/>
    </location>
</feature>
<evidence type="ECO:0000313" key="7">
    <source>
        <dbReference type="Proteomes" id="UP001245683"/>
    </source>
</evidence>
<reference evidence="6 7" key="1">
    <citation type="submission" date="2023-08" db="EMBL/GenBank/DDBJ databases">
        <title>Draft genome sequence of Thermococcus waiotapuensis WT1T, a thermophilic sulphur-dependent archaeon from order Thermococcales.</title>
        <authorList>
            <person name="Manners S.H."/>
            <person name="Carere C.R."/>
            <person name="Dhami M.K."/>
            <person name="Dobson R.C.J."/>
            <person name="Stott M.B."/>
        </authorList>
    </citation>
    <scope>NUCLEOTIDE SEQUENCE [LARGE SCALE GENOMIC DNA]</scope>
    <source>
        <strain evidence="6 7">WT1</strain>
    </source>
</reference>
<dbReference type="AlphaFoldDB" id="A0AAE4NWP5"/>
<dbReference type="EMBL" id="JAVDZE010000002">
    <property type="protein sequence ID" value="MDV3104087.1"/>
    <property type="molecule type" value="Genomic_DNA"/>
</dbReference>
<keyword evidence="3 5" id="KW-1133">Transmembrane helix</keyword>
<gene>
    <name evidence="6" type="ORF">RBI02_05970</name>
</gene>
<sequence length="204" mass="22469">MLGTIKRELKNLRSPLYRNSIYISLSSLTTALAGFIFWAIAARLYPEGDVGVASAVVSALNLTFQLSMLGMGSSLIRFYPEYREKAMETALFVTTIASLVFSVGYGLLMMASDSFSGLSPVTFMGTFVLFSVVGTAYNIFFNLCHSEKKGRAQLPPEPPVLSQIHFSLRFYSSWGAGNNFILRSGPFTWFNLRLNIHWGGSAAS</sequence>
<keyword evidence="2 5" id="KW-0812">Transmembrane</keyword>
<proteinExistence type="predicted"/>
<feature type="transmembrane region" description="Helical" evidence="5">
    <location>
        <begin position="21"/>
        <end position="40"/>
    </location>
</feature>
<keyword evidence="4 5" id="KW-0472">Membrane</keyword>